<dbReference type="Gene3D" id="1.10.10.10">
    <property type="entry name" value="Winged helix-like DNA-binding domain superfamily/Winged helix DNA-binding domain"/>
    <property type="match status" value="1"/>
</dbReference>
<evidence type="ECO:0000256" key="1">
    <source>
        <dbReference type="ARBA" id="ARBA00004496"/>
    </source>
</evidence>
<proteinExistence type="inferred from homology"/>
<keyword evidence="6" id="KW-0653">Protein transport</keyword>
<dbReference type="RefSeq" id="XP_002505847.1">
    <property type="nucleotide sequence ID" value="XM_002505801.1"/>
</dbReference>
<dbReference type="Proteomes" id="UP000002009">
    <property type="component" value="Chromosome 13"/>
</dbReference>
<comment type="subcellular location">
    <subcellularLocation>
        <location evidence="1">Cytoplasm</location>
    </subcellularLocation>
</comment>
<organism evidence="7 8">
    <name type="scientific">Micromonas commoda (strain RCC299 / NOUM17 / CCMP2709)</name>
    <name type="common">Picoplanktonic green alga</name>
    <dbReference type="NCBI Taxonomy" id="296587"/>
    <lineage>
        <taxon>Eukaryota</taxon>
        <taxon>Viridiplantae</taxon>
        <taxon>Chlorophyta</taxon>
        <taxon>Mamiellophyceae</taxon>
        <taxon>Mamiellales</taxon>
        <taxon>Mamiellaceae</taxon>
        <taxon>Micromonas</taxon>
    </lineage>
</organism>
<dbReference type="PANTHER" id="PTHR13149:SF0">
    <property type="entry name" value="VACUOLAR PROTEIN-SORTING-ASSOCIATED PROTEIN 25"/>
    <property type="match status" value="1"/>
</dbReference>
<dbReference type="GO" id="GO:0043328">
    <property type="term" value="P:protein transport to vacuole involved in ubiquitin-dependent protein catabolic process via the multivesicular body sorting pathway"/>
    <property type="evidence" value="ECO:0007669"/>
    <property type="project" value="TreeGrafter"/>
</dbReference>
<dbReference type="FunFam" id="1.10.10.570:FF:000003">
    <property type="entry name" value="Vacuolar protein-sorting-associated protein 25"/>
    <property type="match status" value="1"/>
</dbReference>
<dbReference type="PANTHER" id="PTHR13149">
    <property type="entry name" value="VACUOLAR PROTEIN SORTING-ASSOCIATED PROTEIN VPS25"/>
    <property type="match status" value="1"/>
</dbReference>
<dbReference type="GO" id="GO:0042803">
    <property type="term" value="F:protein homodimerization activity"/>
    <property type="evidence" value="ECO:0007669"/>
    <property type="project" value="TreeGrafter"/>
</dbReference>
<reference evidence="7 8" key="1">
    <citation type="journal article" date="2009" name="Science">
        <title>Green evolution and dynamic adaptations revealed by genomes of the marine picoeukaryotes Micromonas.</title>
        <authorList>
            <person name="Worden A.Z."/>
            <person name="Lee J.H."/>
            <person name="Mock T."/>
            <person name="Rouze P."/>
            <person name="Simmons M.P."/>
            <person name="Aerts A.L."/>
            <person name="Allen A.E."/>
            <person name="Cuvelier M.L."/>
            <person name="Derelle E."/>
            <person name="Everett M.V."/>
            <person name="Foulon E."/>
            <person name="Grimwood J."/>
            <person name="Gundlach H."/>
            <person name="Henrissat B."/>
            <person name="Napoli C."/>
            <person name="McDonald S.M."/>
            <person name="Parker M.S."/>
            <person name="Rombauts S."/>
            <person name="Salamov A."/>
            <person name="Von Dassow P."/>
            <person name="Badger J.H."/>
            <person name="Coutinho P.M."/>
            <person name="Demir E."/>
            <person name="Dubchak I."/>
            <person name="Gentemann C."/>
            <person name="Eikrem W."/>
            <person name="Gready J.E."/>
            <person name="John U."/>
            <person name="Lanier W."/>
            <person name="Lindquist E.A."/>
            <person name="Lucas S."/>
            <person name="Mayer K.F."/>
            <person name="Moreau H."/>
            <person name="Not F."/>
            <person name="Otillar R."/>
            <person name="Panaud O."/>
            <person name="Pangilinan J."/>
            <person name="Paulsen I."/>
            <person name="Piegu B."/>
            <person name="Poliakov A."/>
            <person name="Robbens S."/>
            <person name="Schmutz J."/>
            <person name="Toulza E."/>
            <person name="Wyss T."/>
            <person name="Zelensky A."/>
            <person name="Zhou K."/>
            <person name="Armbrust E.V."/>
            <person name="Bhattacharya D."/>
            <person name="Goodenough U.W."/>
            <person name="Van de Peer Y."/>
            <person name="Grigoriev I.V."/>
        </authorList>
    </citation>
    <scope>NUCLEOTIDE SEQUENCE [LARGE SCALE GENOMIC DNA]</scope>
    <source>
        <strain evidence="8">RCC299 / NOUM17</strain>
    </source>
</reference>
<evidence type="ECO:0000256" key="4">
    <source>
        <dbReference type="ARBA" id="ARBA00022448"/>
    </source>
</evidence>
<name>C1EFL0_MICCC</name>
<dbReference type="eggNOG" id="KOG4068">
    <property type="taxonomic scope" value="Eukaryota"/>
</dbReference>
<evidence type="ECO:0000313" key="8">
    <source>
        <dbReference type="Proteomes" id="UP000002009"/>
    </source>
</evidence>
<dbReference type="SUPFAM" id="SSF46785">
    <property type="entry name" value="Winged helix' DNA-binding domain"/>
    <property type="match status" value="2"/>
</dbReference>
<dbReference type="EMBL" id="CP001331">
    <property type="protein sequence ID" value="ACO67105.1"/>
    <property type="molecule type" value="Genomic_DNA"/>
</dbReference>
<dbReference type="STRING" id="296587.C1EFL0"/>
<dbReference type="GO" id="GO:0000814">
    <property type="term" value="C:ESCRT II complex"/>
    <property type="evidence" value="ECO:0007669"/>
    <property type="project" value="InterPro"/>
</dbReference>
<dbReference type="InterPro" id="IPR036390">
    <property type="entry name" value="WH_DNA-bd_sf"/>
</dbReference>
<dbReference type="InterPro" id="IPR014041">
    <property type="entry name" value="ESCRT-II_cplx_Vps25-sub_N"/>
</dbReference>
<dbReference type="OrthoDB" id="245150at2759"/>
<dbReference type="FunCoup" id="C1EFL0">
    <property type="interactions" value="1844"/>
</dbReference>
<dbReference type="InParanoid" id="C1EFL0"/>
<dbReference type="KEGG" id="mis:MICPUN_87509"/>
<dbReference type="Gene3D" id="1.10.10.570">
    <property type="entry name" value="Winged helix' DNA-binding domain. Chain C. Domain 1"/>
    <property type="match status" value="1"/>
</dbReference>
<evidence type="ECO:0000256" key="5">
    <source>
        <dbReference type="ARBA" id="ARBA00022490"/>
    </source>
</evidence>
<keyword evidence="8" id="KW-1185">Reference proteome</keyword>
<dbReference type="AlphaFoldDB" id="C1EFL0"/>
<accession>C1EFL0</accession>
<evidence type="ECO:0000256" key="3">
    <source>
        <dbReference type="ARBA" id="ARBA00017934"/>
    </source>
</evidence>
<dbReference type="GO" id="GO:0005198">
    <property type="term" value="F:structural molecule activity"/>
    <property type="evidence" value="ECO:0007669"/>
    <property type="project" value="TreeGrafter"/>
</dbReference>
<gene>
    <name evidence="7" type="ORF">MICPUN_87509</name>
</gene>
<comment type="similarity">
    <text evidence="2">Belongs to the VPS25 family.</text>
</comment>
<protein>
    <recommendedName>
        <fullName evidence="3">Vacuolar protein-sorting-associated protein 25</fullName>
    </recommendedName>
</protein>
<keyword evidence="5" id="KW-0963">Cytoplasm</keyword>
<evidence type="ECO:0000256" key="6">
    <source>
        <dbReference type="ARBA" id="ARBA00022927"/>
    </source>
</evidence>
<dbReference type="Pfam" id="PF05871">
    <property type="entry name" value="ESCRT-II"/>
    <property type="match status" value="1"/>
</dbReference>
<dbReference type="OMA" id="TRCLIMW"/>
<dbReference type="GeneID" id="8248546"/>
<evidence type="ECO:0000313" key="7">
    <source>
        <dbReference type="EMBL" id="ACO67105.1"/>
    </source>
</evidence>
<sequence length="177" mass="19528">MAGAFAFPDFFEYPPYFTIQPTPETQRKQIELWKSLILRYCQHHKTHVLNLEEVDHPLFSNPRCDRKLSLDARRTLVDELAKGGGAEWLGSGRTRCVVLWRSVASWGEAMHAWACELGHQGTVVTVGEIADSREGPGGDFVGVDAEIVVRAARYLEATGKAAVLVGEGGDDTGVKFL</sequence>
<dbReference type="InterPro" id="IPR008570">
    <property type="entry name" value="ESCRT-II_cplx_Vps25-sub"/>
</dbReference>
<evidence type="ECO:0000256" key="2">
    <source>
        <dbReference type="ARBA" id="ARBA00009674"/>
    </source>
</evidence>
<keyword evidence="4" id="KW-0813">Transport</keyword>
<dbReference type="InterPro" id="IPR036388">
    <property type="entry name" value="WH-like_DNA-bd_sf"/>
</dbReference>